<dbReference type="InterPro" id="IPR036249">
    <property type="entry name" value="Thioredoxin-like_sf"/>
</dbReference>
<dbReference type="Proteomes" id="UP000799324">
    <property type="component" value="Unassembled WGS sequence"/>
</dbReference>
<proteinExistence type="predicted"/>
<evidence type="ECO:0000256" key="1">
    <source>
        <dbReference type="SAM" id="MobiDB-lite"/>
    </source>
</evidence>
<name>A0A6A6T3A9_9PLEO</name>
<dbReference type="PANTHER" id="PTHR28106">
    <property type="entry name" value="MITOCHONDRIAL ATPASE COMPLEX SUBUNIT ATP10"/>
    <property type="match status" value="1"/>
</dbReference>
<gene>
    <name evidence="2" type="ORF">K491DRAFT_693927</name>
</gene>
<organism evidence="2 3">
    <name type="scientific">Lophiostoma macrostomum CBS 122681</name>
    <dbReference type="NCBI Taxonomy" id="1314788"/>
    <lineage>
        <taxon>Eukaryota</taxon>
        <taxon>Fungi</taxon>
        <taxon>Dikarya</taxon>
        <taxon>Ascomycota</taxon>
        <taxon>Pezizomycotina</taxon>
        <taxon>Dothideomycetes</taxon>
        <taxon>Pleosporomycetidae</taxon>
        <taxon>Pleosporales</taxon>
        <taxon>Lophiostomataceae</taxon>
        <taxon>Lophiostoma</taxon>
    </lineage>
</organism>
<evidence type="ECO:0000313" key="3">
    <source>
        <dbReference type="Proteomes" id="UP000799324"/>
    </source>
</evidence>
<evidence type="ECO:0000313" key="2">
    <source>
        <dbReference type="EMBL" id="KAF2654396.1"/>
    </source>
</evidence>
<keyword evidence="3" id="KW-1185">Reference proteome</keyword>
<sequence>MLQPRVAAPLRGVFFNAPGICPGCRQQAIRQPLNLQSSPRQFTSARNLRLPAKEAAPDVEPEFMPKPLGRPIGFPNPPKPGENIGIKEKRVYTGKTMSERNLEKRQDLMEEWNQNYFRDFKNIRKYRRGKVFMANPKIFRKEAALYFPNFRGITLANNEADTTPIVKGKVSVVNVYSSDWGLTQAQSFTGAKVNPELRELLEKNKDVAQMIDINIEENPLKGIVLKFTRWYTRRLRAKEDWEKYFIISNGVSGRLRESIGLLNGLVGYVYILDEDAKIRWAGSGDAEGTEKEDMNRGLARLIENVRNRPATKKSQWRQKPEKPDVEQELEAQAVSAGAS</sequence>
<feature type="region of interest" description="Disordered" evidence="1">
    <location>
        <begin position="55"/>
        <end position="85"/>
    </location>
</feature>
<accession>A0A6A6T3A9</accession>
<dbReference type="EMBL" id="MU004365">
    <property type="protein sequence ID" value="KAF2654396.1"/>
    <property type="molecule type" value="Genomic_DNA"/>
</dbReference>
<reference evidence="2" key="1">
    <citation type="journal article" date="2020" name="Stud. Mycol.">
        <title>101 Dothideomycetes genomes: a test case for predicting lifestyles and emergence of pathogens.</title>
        <authorList>
            <person name="Haridas S."/>
            <person name="Albert R."/>
            <person name="Binder M."/>
            <person name="Bloem J."/>
            <person name="Labutti K."/>
            <person name="Salamov A."/>
            <person name="Andreopoulos B."/>
            <person name="Baker S."/>
            <person name="Barry K."/>
            <person name="Bills G."/>
            <person name="Bluhm B."/>
            <person name="Cannon C."/>
            <person name="Castanera R."/>
            <person name="Culley D."/>
            <person name="Daum C."/>
            <person name="Ezra D."/>
            <person name="Gonzalez J."/>
            <person name="Henrissat B."/>
            <person name="Kuo A."/>
            <person name="Liang C."/>
            <person name="Lipzen A."/>
            <person name="Lutzoni F."/>
            <person name="Magnuson J."/>
            <person name="Mondo S."/>
            <person name="Nolan M."/>
            <person name="Ohm R."/>
            <person name="Pangilinan J."/>
            <person name="Park H.-J."/>
            <person name="Ramirez L."/>
            <person name="Alfaro M."/>
            <person name="Sun H."/>
            <person name="Tritt A."/>
            <person name="Yoshinaga Y."/>
            <person name="Zwiers L.-H."/>
            <person name="Turgeon B."/>
            <person name="Goodwin S."/>
            <person name="Spatafora J."/>
            <person name="Crous P."/>
            <person name="Grigoriev I."/>
        </authorList>
    </citation>
    <scope>NUCLEOTIDE SEQUENCE</scope>
    <source>
        <strain evidence="2">CBS 122681</strain>
    </source>
</reference>
<protein>
    <submittedName>
        <fullName evidence="2">Uncharacterized protein</fullName>
    </submittedName>
</protein>
<dbReference type="PANTHER" id="PTHR28106:SF1">
    <property type="entry name" value="MITOCHONDRIAL ATPASE COMPLEX SUBUNIT ATP10"/>
    <property type="match status" value="1"/>
</dbReference>
<dbReference type="AlphaFoldDB" id="A0A6A6T3A9"/>
<dbReference type="Pfam" id="PF05176">
    <property type="entry name" value="ATP-synt_10"/>
    <property type="match status" value="1"/>
</dbReference>
<dbReference type="GO" id="GO:0033615">
    <property type="term" value="P:mitochondrial proton-transporting ATP synthase complex assembly"/>
    <property type="evidence" value="ECO:0007669"/>
    <property type="project" value="TreeGrafter"/>
</dbReference>
<dbReference type="Gene3D" id="3.40.30.10">
    <property type="entry name" value="Glutaredoxin"/>
    <property type="match status" value="1"/>
</dbReference>
<feature type="region of interest" description="Disordered" evidence="1">
    <location>
        <begin position="308"/>
        <end position="339"/>
    </location>
</feature>
<dbReference type="GO" id="GO:0005743">
    <property type="term" value="C:mitochondrial inner membrane"/>
    <property type="evidence" value="ECO:0007669"/>
    <property type="project" value="TreeGrafter"/>
</dbReference>
<dbReference type="InterPro" id="IPR007849">
    <property type="entry name" value="ATP10"/>
</dbReference>
<dbReference type="OrthoDB" id="17089at2759"/>
<dbReference type="SUPFAM" id="SSF52833">
    <property type="entry name" value="Thioredoxin-like"/>
    <property type="match status" value="1"/>
</dbReference>